<dbReference type="Gene3D" id="3.55.50.30">
    <property type="match status" value="1"/>
</dbReference>
<dbReference type="AlphaFoldDB" id="A0A3N1P0L7"/>
<comment type="caution">
    <text evidence="2">The sequence shown here is derived from an EMBL/GenBank/DDBJ whole genome shotgun (WGS) entry which is preliminary data.</text>
</comment>
<feature type="chain" id="PRO_5017957833" description="Secretin/TonB short N-terminal domain-containing protein" evidence="1">
    <location>
        <begin position="20"/>
        <end position="110"/>
    </location>
</feature>
<dbReference type="PROSITE" id="PS51257">
    <property type="entry name" value="PROKAR_LIPOPROTEIN"/>
    <property type="match status" value="1"/>
</dbReference>
<dbReference type="RefSeq" id="WP_123422529.1">
    <property type="nucleotide sequence ID" value="NZ_RJUL01000011.1"/>
</dbReference>
<keyword evidence="3" id="KW-1185">Reference proteome</keyword>
<dbReference type="STRING" id="584787.GCA_001247655_03508"/>
<dbReference type="Proteomes" id="UP000268033">
    <property type="component" value="Unassembled WGS sequence"/>
</dbReference>
<dbReference type="EMBL" id="RJUL01000011">
    <property type="protein sequence ID" value="ROQ21923.1"/>
    <property type="molecule type" value="Genomic_DNA"/>
</dbReference>
<evidence type="ECO:0000256" key="1">
    <source>
        <dbReference type="SAM" id="SignalP"/>
    </source>
</evidence>
<evidence type="ECO:0000313" key="3">
    <source>
        <dbReference type="Proteomes" id="UP000268033"/>
    </source>
</evidence>
<accession>A0A3N1P0L7</accession>
<organism evidence="2 3">
    <name type="scientific">Gallaecimonas pentaromativorans</name>
    <dbReference type="NCBI Taxonomy" id="584787"/>
    <lineage>
        <taxon>Bacteria</taxon>
        <taxon>Pseudomonadati</taxon>
        <taxon>Pseudomonadota</taxon>
        <taxon>Gammaproteobacteria</taxon>
        <taxon>Enterobacterales</taxon>
        <taxon>Gallaecimonadaceae</taxon>
        <taxon>Gallaecimonas</taxon>
    </lineage>
</organism>
<sequence>MTRRLLPLVALLALAGCSANKPWIVDLGGTCDVGAKYDIKAPRFDELAQQLAHATGCFIETDLAQTGAVKPNPVKGYMTIRQAVKVAIKGTGLKVVREDKDFIQVAKKPA</sequence>
<evidence type="ECO:0008006" key="4">
    <source>
        <dbReference type="Google" id="ProtNLM"/>
    </source>
</evidence>
<evidence type="ECO:0000313" key="2">
    <source>
        <dbReference type="EMBL" id="ROQ21923.1"/>
    </source>
</evidence>
<reference evidence="2 3" key="1">
    <citation type="submission" date="2018-11" db="EMBL/GenBank/DDBJ databases">
        <title>Genomic Encyclopedia of Type Strains, Phase IV (KMG-IV): sequencing the most valuable type-strain genomes for metagenomic binning, comparative biology and taxonomic classification.</title>
        <authorList>
            <person name="Goeker M."/>
        </authorList>
    </citation>
    <scope>NUCLEOTIDE SEQUENCE [LARGE SCALE GENOMIC DNA]</scope>
    <source>
        <strain evidence="2 3">DSM 21945</strain>
    </source>
</reference>
<protein>
    <recommendedName>
        <fullName evidence="4">Secretin/TonB short N-terminal domain-containing protein</fullName>
    </recommendedName>
</protein>
<gene>
    <name evidence="2" type="ORF">EDC28_11125</name>
</gene>
<proteinExistence type="predicted"/>
<feature type="signal peptide" evidence="1">
    <location>
        <begin position="1"/>
        <end position="19"/>
    </location>
</feature>
<keyword evidence="1" id="KW-0732">Signal</keyword>
<name>A0A3N1P0L7_9GAMM</name>